<dbReference type="InterPro" id="IPR011050">
    <property type="entry name" value="Pectin_lyase_fold/virulence"/>
</dbReference>
<organism evidence="2 3">
    <name type="scientific">Mycolicibacterium mucogenicum</name>
    <name type="common">Mycobacterium mucogenicum</name>
    <dbReference type="NCBI Taxonomy" id="56689"/>
    <lineage>
        <taxon>Bacteria</taxon>
        <taxon>Bacillati</taxon>
        <taxon>Actinomycetota</taxon>
        <taxon>Actinomycetes</taxon>
        <taxon>Mycobacteriales</taxon>
        <taxon>Mycobacteriaceae</taxon>
        <taxon>Mycolicibacterium</taxon>
    </lineage>
</organism>
<dbReference type="GO" id="GO:0016787">
    <property type="term" value="F:hydrolase activity"/>
    <property type="evidence" value="ECO:0007669"/>
    <property type="project" value="UniProtKB-KW"/>
</dbReference>
<dbReference type="InterPro" id="IPR039448">
    <property type="entry name" value="Beta_helix"/>
</dbReference>
<reference evidence="2 3" key="1">
    <citation type="submission" date="2019-01" db="EMBL/GenBank/DDBJ databases">
        <title>High-quality-draft genome sequences of five non-tuberculosis mycobacteriaceae isolated from a nosocomial environment.</title>
        <authorList>
            <person name="Tiago I."/>
            <person name="Alarico S."/>
            <person name="Pereira S.G."/>
            <person name="Coelho C."/>
            <person name="Maranha A."/>
            <person name="Empadinhas N."/>
        </authorList>
    </citation>
    <scope>NUCLEOTIDE SEQUENCE [LARGE SCALE GENOMIC DNA]</scope>
    <source>
        <strain evidence="2 3">24AIII</strain>
    </source>
</reference>
<accession>A0A4R5WD15</accession>
<dbReference type="Pfam" id="PF13229">
    <property type="entry name" value="Beta_helix"/>
    <property type="match status" value="1"/>
</dbReference>
<dbReference type="EMBL" id="SDLO01000014">
    <property type="protein sequence ID" value="TDK87464.1"/>
    <property type="molecule type" value="Genomic_DNA"/>
</dbReference>
<protein>
    <submittedName>
        <fullName evidence="2">Glycoside hydrolase</fullName>
    </submittedName>
</protein>
<evidence type="ECO:0000259" key="1">
    <source>
        <dbReference type="Pfam" id="PF13229"/>
    </source>
</evidence>
<keyword evidence="2" id="KW-0378">Hydrolase</keyword>
<gene>
    <name evidence="2" type="ORF">EUA03_18015</name>
</gene>
<dbReference type="RefSeq" id="WP_133427422.1">
    <property type="nucleotide sequence ID" value="NZ_SDLO01000014.1"/>
</dbReference>
<dbReference type="InterPro" id="IPR006626">
    <property type="entry name" value="PbH1"/>
</dbReference>
<dbReference type="SUPFAM" id="SSF51126">
    <property type="entry name" value="Pectin lyase-like"/>
    <property type="match status" value="1"/>
</dbReference>
<evidence type="ECO:0000313" key="3">
    <source>
        <dbReference type="Proteomes" id="UP000294929"/>
    </source>
</evidence>
<sequence length="329" mass="33053">MLQARIDSLKPGDKLTLDPGAYRHSGVIRVSVPGVHIDGGGSTLQATSDATSAVQITANDVELTNIRLTAPIGGPRRDQLDQHKLVISGRNDTVSHVTIVGSAAAGIFVTGAQNFTLRDVSVSDTRADGVHITGGSANGVVDDLRTDATGDDALAVVSYASDSGPSHDISASRIAIASTRWGRGISVVGGANVTVRGFSVANTSAAGVSVVTEGSPYFSRAVDRVEIANGTITSANTDPTVVHGAILLSAANPGTSVSNVSISNVGIAATTPTAEREVAILAEGGSVANVAVTGIRLDNSALSPLAANAPAGSFTVTGWTAKGEPIAVS</sequence>
<feature type="domain" description="Right handed beta helix" evidence="1">
    <location>
        <begin position="83"/>
        <end position="219"/>
    </location>
</feature>
<name>A0A4R5WD15_MYCMU</name>
<dbReference type="InterPro" id="IPR012334">
    <property type="entry name" value="Pectin_lyas_fold"/>
</dbReference>
<evidence type="ECO:0000313" key="2">
    <source>
        <dbReference type="EMBL" id="TDK87464.1"/>
    </source>
</evidence>
<dbReference type="SMART" id="SM00710">
    <property type="entry name" value="PbH1"/>
    <property type="match status" value="6"/>
</dbReference>
<proteinExistence type="predicted"/>
<dbReference type="Gene3D" id="2.160.20.10">
    <property type="entry name" value="Single-stranded right-handed beta-helix, Pectin lyase-like"/>
    <property type="match status" value="1"/>
</dbReference>
<comment type="caution">
    <text evidence="2">The sequence shown here is derived from an EMBL/GenBank/DDBJ whole genome shotgun (WGS) entry which is preliminary data.</text>
</comment>
<dbReference type="Proteomes" id="UP000294929">
    <property type="component" value="Unassembled WGS sequence"/>
</dbReference>
<dbReference type="AlphaFoldDB" id="A0A4R5WD15"/>